<organism evidence="1 2">
    <name type="scientific">Rugamonas rivuli</name>
    <dbReference type="NCBI Taxonomy" id="2743358"/>
    <lineage>
        <taxon>Bacteria</taxon>
        <taxon>Pseudomonadati</taxon>
        <taxon>Pseudomonadota</taxon>
        <taxon>Betaproteobacteria</taxon>
        <taxon>Burkholderiales</taxon>
        <taxon>Oxalobacteraceae</taxon>
        <taxon>Telluria group</taxon>
        <taxon>Rugamonas</taxon>
    </lineage>
</organism>
<dbReference type="AlphaFoldDB" id="A0A843SAT7"/>
<reference evidence="1 2" key="1">
    <citation type="submission" date="2019-10" db="EMBL/GenBank/DDBJ databases">
        <title>Two novel species isolated from a subtropical stream in China.</title>
        <authorList>
            <person name="Lu H."/>
        </authorList>
    </citation>
    <scope>NUCLEOTIDE SEQUENCE [LARGE SCALE GENOMIC DNA]</scope>
    <source>
        <strain evidence="1 2">FT103W</strain>
    </source>
</reference>
<sequence>MSALNNHPDEVLKRLLDKPLRADKAEKLRRLHSLCGKEFERHSSGARDFSLANMSKVAESAGLFRARTIYNAQSVDYANLVKAWEAHNGPTNTRKNNKVDEPLKDKYDFLAKIEDQALRSLCRIAFSERDKLKAELNLLKSQTVVTVDMRPIGMHTSTSSVTADSNVKAIELSDSEHKALIAAIDPTSLARKGWSIGEAGEIIDERRRFVFNPGFATGIAKLLPKKV</sequence>
<name>A0A843SAT7_9BURK</name>
<dbReference type="EMBL" id="WHUF01000002">
    <property type="protein sequence ID" value="MQA19321.1"/>
    <property type="molecule type" value="Genomic_DNA"/>
</dbReference>
<dbReference type="GO" id="GO:0016787">
    <property type="term" value="F:hydrolase activity"/>
    <property type="evidence" value="ECO:0007669"/>
    <property type="project" value="UniProtKB-KW"/>
</dbReference>
<accession>A0A843SAT7</accession>
<keyword evidence="2" id="KW-1185">Reference proteome</keyword>
<dbReference type="NCBIfam" id="NF040692">
    <property type="entry name" value="recomb_assoc"/>
    <property type="match status" value="1"/>
</dbReference>
<protein>
    <submittedName>
        <fullName evidence="1">Alpha/beta hydrolase</fullName>
    </submittedName>
</protein>
<evidence type="ECO:0000313" key="1">
    <source>
        <dbReference type="EMBL" id="MQA19321.1"/>
    </source>
</evidence>
<evidence type="ECO:0000313" key="2">
    <source>
        <dbReference type="Proteomes" id="UP000444318"/>
    </source>
</evidence>
<keyword evidence="1" id="KW-0378">Hydrolase</keyword>
<proteinExistence type="predicted"/>
<gene>
    <name evidence="1" type="ORF">GEV01_07315</name>
</gene>
<dbReference type="InterPro" id="IPR048061">
    <property type="entry name" value="GmtX-like"/>
</dbReference>
<dbReference type="Proteomes" id="UP000444318">
    <property type="component" value="Unassembled WGS sequence"/>
</dbReference>
<comment type="caution">
    <text evidence="1">The sequence shown here is derived from an EMBL/GenBank/DDBJ whole genome shotgun (WGS) entry which is preliminary data.</text>
</comment>
<dbReference type="RefSeq" id="WP_152803029.1">
    <property type="nucleotide sequence ID" value="NZ_WHUF01000002.1"/>
</dbReference>